<comment type="caution">
    <text evidence="14">The sequence shown here is derived from an EMBL/GenBank/DDBJ whole genome shotgun (WGS) entry which is preliminary data.</text>
</comment>
<dbReference type="InterPro" id="IPR018936">
    <property type="entry name" value="PI3/4_kinase_CS"/>
</dbReference>
<dbReference type="GO" id="GO:0005524">
    <property type="term" value="F:ATP binding"/>
    <property type="evidence" value="ECO:0007669"/>
    <property type="project" value="UniProtKB-KW"/>
</dbReference>
<dbReference type="GO" id="GO:0005886">
    <property type="term" value="C:plasma membrane"/>
    <property type="evidence" value="ECO:0007669"/>
    <property type="project" value="TreeGrafter"/>
</dbReference>
<evidence type="ECO:0000256" key="7">
    <source>
        <dbReference type="PROSITE-ProRule" id="PRU00880"/>
    </source>
</evidence>
<feature type="region of interest" description="Disordered" evidence="9">
    <location>
        <begin position="68"/>
        <end position="87"/>
    </location>
</feature>
<proteinExistence type="inferred from homology"/>
<feature type="coiled-coil region" evidence="8">
    <location>
        <begin position="404"/>
        <end position="431"/>
    </location>
</feature>
<dbReference type="Pfam" id="PF00613">
    <property type="entry name" value="PI3Ka"/>
    <property type="match status" value="1"/>
</dbReference>
<dbReference type="CDD" id="cd04012">
    <property type="entry name" value="C2A_PI3K_class_II"/>
    <property type="match status" value="1"/>
</dbReference>
<keyword evidence="5" id="KW-0418">Kinase</keyword>
<accession>A0A6L2P9G0</accession>
<dbReference type="PROSITE" id="PS51545">
    <property type="entry name" value="PIK_HELICAL"/>
    <property type="match status" value="1"/>
</dbReference>
<dbReference type="Pfam" id="PF00794">
    <property type="entry name" value="PI3K_rbd"/>
    <property type="match status" value="1"/>
</dbReference>
<dbReference type="Gene3D" id="1.25.40.70">
    <property type="entry name" value="Phosphatidylinositol 3-kinase, accessory domain (PIK)"/>
    <property type="match status" value="1"/>
</dbReference>
<dbReference type="PANTHER" id="PTHR10048">
    <property type="entry name" value="PHOSPHATIDYLINOSITOL KINASE"/>
    <property type="match status" value="1"/>
</dbReference>
<evidence type="ECO:0000259" key="11">
    <source>
        <dbReference type="PROSITE" id="PS51545"/>
    </source>
</evidence>
<dbReference type="GO" id="GO:0005942">
    <property type="term" value="C:phosphatidylinositol 3-kinase complex"/>
    <property type="evidence" value="ECO:0007669"/>
    <property type="project" value="TreeGrafter"/>
</dbReference>
<dbReference type="PROSITE" id="PS51547">
    <property type="entry name" value="C2_PI3K"/>
    <property type="match status" value="1"/>
</dbReference>
<dbReference type="Gene3D" id="3.10.20.770">
    <property type="match status" value="1"/>
</dbReference>
<dbReference type="Gene3D" id="1.10.1070.11">
    <property type="entry name" value="Phosphatidylinositol 3-/4-kinase, catalytic domain"/>
    <property type="match status" value="1"/>
</dbReference>
<dbReference type="FunFam" id="1.25.40.70:FF:000014">
    <property type="entry name" value="Phosphatidylinositol-4-phosphate 3-kinase C2 domain-containing subunit beta"/>
    <property type="match status" value="1"/>
</dbReference>
<keyword evidence="4" id="KW-0547">Nucleotide-binding</keyword>
<dbReference type="PROSITE" id="PS50290">
    <property type="entry name" value="PI3_4_KINASE_3"/>
    <property type="match status" value="1"/>
</dbReference>
<dbReference type="SUPFAM" id="SSF49562">
    <property type="entry name" value="C2 domain (Calcium/lipid-binding domain, CaLB)"/>
    <property type="match status" value="1"/>
</dbReference>
<dbReference type="GO" id="GO:0005737">
    <property type="term" value="C:cytoplasm"/>
    <property type="evidence" value="ECO:0007669"/>
    <property type="project" value="TreeGrafter"/>
</dbReference>
<feature type="domain" description="PI3K-RBD" evidence="12">
    <location>
        <begin position="280"/>
        <end position="367"/>
    </location>
</feature>
<feature type="domain" description="C2 PI3K-type" evidence="13">
    <location>
        <begin position="561"/>
        <end position="728"/>
    </location>
</feature>
<dbReference type="FunFam" id="1.10.1070.11:FF:000003">
    <property type="entry name" value="Phosphatidylinositol 4-phosphate 3-kinase C2 domain-containing subunit beta"/>
    <property type="match status" value="1"/>
</dbReference>
<dbReference type="PANTHER" id="PTHR10048:SF14">
    <property type="entry name" value="LD28067P"/>
    <property type="match status" value="1"/>
</dbReference>
<dbReference type="InterPro" id="IPR011009">
    <property type="entry name" value="Kinase-like_dom_sf"/>
</dbReference>
<dbReference type="InterPro" id="IPR000403">
    <property type="entry name" value="PI3/4_kinase_cat_dom"/>
</dbReference>
<evidence type="ECO:0000259" key="12">
    <source>
        <dbReference type="PROSITE" id="PS51546"/>
    </source>
</evidence>
<dbReference type="Pfam" id="PF00454">
    <property type="entry name" value="PI3_PI4_kinase"/>
    <property type="match status" value="1"/>
</dbReference>
<dbReference type="Proteomes" id="UP000502823">
    <property type="component" value="Unassembled WGS sequence"/>
</dbReference>
<dbReference type="EMBL" id="BLKM01000104">
    <property type="protein sequence ID" value="GFG28963.1"/>
    <property type="molecule type" value="Genomic_DNA"/>
</dbReference>
<evidence type="ECO:0000256" key="6">
    <source>
        <dbReference type="ARBA" id="ARBA00022840"/>
    </source>
</evidence>
<dbReference type="InterPro" id="IPR029071">
    <property type="entry name" value="Ubiquitin-like_domsf"/>
</dbReference>
<dbReference type="GO" id="GO:0035005">
    <property type="term" value="F:1-phosphatidylinositol-4-phosphate 3-kinase activity"/>
    <property type="evidence" value="ECO:0007669"/>
    <property type="project" value="TreeGrafter"/>
</dbReference>
<sequence>MVTKYYSFEAVPRTVQEKRAGSEGVGKLAPPKARPRPGSFNTGGPRVPRILAPPPSVQRRNSAAADLISFGSPEGSPTSQNPPRPALDEFCTPSNCQVPALTAETSSIPFSSQAHFPTSVTQFQEEIHENMTSSSSCFAQPRVQPLHVSVGGVKDSAIPVYSPVFNDRLALQSTEQVASHTDSRPNLDVLKVVGKRDNNNLIDLTPFDSLGIERMQRSVRGSVLEVFDPLLSGGQPEKKAMEETEQVAVQENRADFPHTDPYTNVGLVVSPMIDSSCGEGTSIKLIVHSKNEESPVTFTCDVSSSVEHVILHVVCELEGDLCGDVADYVLKVWGLAEYFTSHTALSDYEYVHQCIKLERDVELSILHVDQLKRPLARTAQDDKRDAALSLEDLLPNEPVHPISYDSLVILLETLEREMERVQAAASQMCSHHVPGLMPQLQAKGVVQAVKAVCALMGNVETQDITEAVEGFKSLCLQFIPAPPPVIILFSDGSVPEIVSEDGSYAIVRVRQPLADVIATNCDLIRDAVQGLIETYCHAFRVDFQLSSRAELPISTKQSSSILDSVLVHVGGLHRLLSGWNQDEFQLVAQIYHGTRPVGHPVLSRSASQTKGFYDHVLFDSWMSIESTSVCMLPREARLVLVLYGRTRQPPENSGEEPRINEVELGWFAMQFFNYDGVMAQGSFLLSLWPAVADKRLGPAPSPGTRPHADTDPVLWVELPDLGGRVVFPSEVNRGETVKSEAPAAPLHEWTSLDPNTQQQLLNIIEQDTFTVPAVEDREVLWEKRHYLFHMPQALPKVLLAAHSWDWACLDDLHTMLHMWSPMEPVSAMQLLLPCFPDVDVRHMAVNWLRSLGSDELVDYLPQLVQALKHETWEASPLAYFLLERALTSPRVAHHLYWLLAQALPGEFPQVQSKTYTNSSESAADDDVSIGESRYYRRLQLMLRALFAVSGEALRGRFLSQQLLVKNMYEIAGNVKSSKESLRLKVLSRDLDHLHHLLEEAPTCLPLSPSLEVRGVQVRTCSYFPSNTLPLKINFLSTETGIIPAIFKVGEDLQQDMLTIQMVRIMDKLWLKEGIDLKMVTFSCVPTGHKRGMIEMVTDAETLRKIQVELGLTGSFKDRSIAEWLAKHNPSALEYERAVENFTASCAGYSVVTYILGICDRHNDNIMLKTSGHLFHIDFGKFLGDAQMFGNFKRDRTPFVLTSDMAYVINGGDKPTAKFHHFVDLCCTAFNVVRRHGSLLLNLFGLMASSGIPGVTFDTVRYVQKALLPELSNPEAAATFARMIESSLRSWFTQFNFFLHNLAQLRFTGDHNDGDLLSFVPRTYT</sequence>
<feature type="region of interest" description="Disordered" evidence="9">
    <location>
        <begin position="12"/>
        <end position="62"/>
    </location>
</feature>
<reference evidence="15" key="1">
    <citation type="submission" date="2020-01" db="EMBL/GenBank/DDBJ databases">
        <title>Draft genome sequence of the Termite Coptotermes fromosanus.</title>
        <authorList>
            <person name="Itakura S."/>
            <person name="Yosikawa Y."/>
            <person name="Umezawa K."/>
        </authorList>
    </citation>
    <scope>NUCLEOTIDE SEQUENCE [LARGE SCALE GENOMIC DNA]</scope>
</reference>
<dbReference type="SUPFAM" id="SSF54236">
    <property type="entry name" value="Ubiquitin-like"/>
    <property type="match status" value="1"/>
</dbReference>
<feature type="domain" description="PI3K/PI4K catalytic" evidence="10">
    <location>
        <begin position="1016"/>
        <end position="1291"/>
    </location>
</feature>
<dbReference type="InterPro" id="IPR000341">
    <property type="entry name" value="PI3K_Ras-bd_dom"/>
</dbReference>
<dbReference type="FunCoup" id="A0A6L2P9G0">
    <property type="interactions" value="998"/>
</dbReference>
<comment type="similarity">
    <text evidence="7">Belongs to the PI3/PI4-kinase family.</text>
</comment>
<dbReference type="GO" id="GO:0043491">
    <property type="term" value="P:phosphatidylinositol 3-kinase/protein kinase B signal transduction"/>
    <property type="evidence" value="ECO:0007669"/>
    <property type="project" value="TreeGrafter"/>
</dbReference>
<evidence type="ECO:0000256" key="9">
    <source>
        <dbReference type="SAM" id="MobiDB-lite"/>
    </source>
</evidence>
<evidence type="ECO:0000256" key="2">
    <source>
        <dbReference type="ARBA" id="ARBA00012073"/>
    </source>
</evidence>
<organism evidence="14 15">
    <name type="scientific">Coptotermes formosanus</name>
    <name type="common">Formosan subterranean termite</name>
    <dbReference type="NCBI Taxonomy" id="36987"/>
    <lineage>
        <taxon>Eukaryota</taxon>
        <taxon>Metazoa</taxon>
        <taxon>Ecdysozoa</taxon>
        <taxon>Arthropoda</taxon>
        <taxon>Hexapoda</taxon>
        <taxon>Insecta</taxon>
        <taxon>Pterygota</taxon>
        <taxon>Neoptera</taxon>
        <taxon>Polyneoptera</taxon>
        <taxon>Dictyoptera</taxon>
        <taxon>Blattodea</taxon>
        <taxon>Blattoidea</taxon>
        <taxon>Termitoidae</taxon>
        <taxon>Rhinotermitidae</taxon>
        <taxon>Coptotermes</taxon>
    </lineage>
</organism>
<evidence type="ECO:0000256" key="3">
    <source>
        <dbReference type="ARBA" id="ARBA00022679"/>
    </source>
</evidence>
<dbReference type="InterPro" id="IPR001263">
    <property type="entry name" value="PI3K_accessory_dom"/>
</dbReference>
<keyword evidence="15" id="KW-1185">Reference proteome</keyword>
<dbReference type="InterPro" id="IPR042236">
    <property type="entry name" value="PI3K_accessory_sf"/>
</dbReference>
<evidence type="ECO:0000313" key="14">
    <source>
        <dbReference type="EMBL" id="GFG28963.1"/>
    </source>
</evidence>
<comment type="catalytic activity">
    <reaction evidence="1">
        <text>a 1,2-diacyl-sn-glycero-3-phospho-(1D-myo-inositol) + ATP = a 1,2-diacyl-sn-glycero-3-phospho-(1D-myo-inositol-3-phosphate) + ADP + H(+)</text>
        <dbReference type="Rhea" id="RHEA:12709"/>
        <dbReference type="ChEBI" id="CHEBI:15378"/>
        <dbReference type="ChEBI" id="CHEBI:30616"/>
        <dbReference type="ChEBI" id="CHEBI:57880"/>
        <dbReference type="ChEBI" id="CHEBI:58088"/>
        <dbReference type="ChEBI" id="CHEBI:456216"/>
        <dbReference type="EC" id="2.7.1.137"/>
    </reaction>
</comment>
<dbReference type="PROSITE" id="PS00916">
    <property type="entry name" value="PI3_4_KINASE_2"/>
    <property type="match status" value="1"/>
</dbReference>
<dbReference type="InterPro" id="IPR036940">
    <property type="entry name" value="PI3/4_kinase_cat_sf"/>
</dbReference>
<gene>
    <name evidence="14" type="ORF">Cfor_02297</name>
</gene>
<dbReference type="InterPro" id="IPR016024">
    <property type="entry name" value="ARM-type_fold"/>
</dbReference>
<dbReference type="InParanoid" id="A0A6L2P9G0"/>
<dbReference type="SMART" id="SM00145">
    <property type="entry name" value="PI3Ka"/>
    <property type="match status" value="1"/>
</dbReference>
<dbReference type="GO" id="GO:0016303">
    <property type="term" value="F:1-phosphatidylinositol-3-kinase activity"/>
    <property type="evidence" value="ECO:0007669"/>
    <property type="project" value="UniProtKB-EC"/>
</dbReference>
<dbReference type="SMART" id="SM00146">
    <property type="entry name" value="PI3Kc"/>
    <property type="match status" value="1"/>
</dbReference>
<dbReference type="PROSITE" id="PS51546">
    <property type="entry name" value="PI3K_RBD"/>
    <property type="match status" value="1"/>
</dbReference>
<evidence type="ECO:0000313" key="15">
    <source>
        <dbReference type="Proteomes" id="UP000502823"/>
    </source>
</evidence>
<evidence type="ECO:0000256" key="8">
    <source>
        <dbReference type="SAM" id="Coils"/>
    </source>
</evidence>
<dbReference type="SMART" id="SM00142">
    <property type="entry name" value="PI3K_C2"/>
    <property type="match status" value="1"/>
</dbReference>
<protein>
    <recommendedName>
        <fullName evidence="2">phosphatidylinositol 3-kinase</fullName>
        <ecNumber evidence="2">2.7.1.137</ecNumber>
    </recommendedName>
</protein>
<dbReference type="SMART" id="SM00144">
    <property type="entry name" value="PI3K_rbd"/>
    <property type="match status" value="1"/>
</dbReference>
<keyword evidence="8" id="KW-0175">Coiled coil</keyword>
<dbReference type="FunFam" id="3.30.1010.10:FF:000001">
    <property type="entry name" value="Phosphatidylinositol 4-phosphate 3-kinase C2 domain-containing subunit beta"/>
    <property type="match status" value="1"/>
</dbReference>
<dbReference type="CDD" id="cd05166">
    <property type="entry name" value="PI3Kc_II"/>
    <property type="match status" value="1"/>
</dbReference>
<dbReference type="GO" id="GO:0048015">
    <property type="term" value="P:phosphatidylinositol-mediated signaling"/>
    <property type="evidence" value="ECO:0007669"/>
    <property type="project" value="TreeGrafter"/>
</dbReference>
<dbReference type="Gene3D" id="3.30.1010.10">
    <property type="entry name" value="Phosphatidylinositol 3-kinase Catalytic Subunit, Chain A, domain 4"/>
    <property type="match status" value="1"/>
</dbReference>
<dbReference type="InterPro" id="IPR035892">
    <property type="entry name" value="C2_domain_sf"/>
</dbReference>
<dbReference type="OrthoDB" id="67688at2759"/>
<evidence type="ECO:0000259" key="10">
    <source>
        <dbReference type="PROSITE" id="PS50290"/>
    </source>
</evidence>
<keyword evidence="6" id="KW-0067">ATP-binding</keyword>
<evidence type="ECO:0000256" key="1">
    <source>
        <dbReference type="ARBA" id="ARBA00001498"/>
    </source>
</evidence>
<dbReference type="InterPro" id="IPR002420">
    <property type="entry name" value="PI3K-type_C2_dom"/>
</dbReference>
<dbReference type="SUPFAM" id="SSF56112">
    <property type="entry name" value="Protein kinase-like (PK-like)"/>
    <property type="match status" value="1"/>
</dbReference>
<name>A0A6L2P9G0_COPFO</name>
<dbReference type="Pfam" id="PF00792">
    <property type="entry name" value="PI3K_C2"/>
    <property type="match status" value="1"/>
</dbReference>
<keyword evidence="3" id="KW-0808">Transferase</keyword>
<dbReference type="SUPFAM" id="SSF48371">
    <property type="entry name" value="ARM repeat"/>
    <property type="match status" value="1"/>
</dbReference>
<evidence type="ECO:0000256" key="4">
    <source>
        <dbReference type="ARBA" id="ARBA00022741"/>
    </source>
</evidence>
<evidence type="ECO:0000256" key="5">
    <source>
        <dbReference type="ARBA" id="ARBA00022777"/>
    </source>
</evidence>
<evidence type="ECO:0000259" key="13">
    <source>
        <dbReference type="PROSITE" id="PS51547"/>
    </source>
</evidence>
<dbReference type="GO" id="GO:0016477">
    <property type="term" value="P:cell migration"/>
    <property type="evidence" value="ECO:0007669"/>
    <property type="project" value="TreeGrafter"/>
</dbReference>
<dbReference type="InterPro" id="IPR015433">
    <property type="entry name" value="PI3/4_kinase"/>
</dbReference>
<feature type="domain" description="PIK helical" evidence="11">
    <location>
        <begin position="746"/>
        <end position="922"/>
    </location>
</feature>
<dbReference type="Gene3D" id="2.60.40.150">
    <property type="entry name" value="C2 domain"/>
    <property type="match status" value="1"/>
</dbReference>
<dbReference type="EC" id="2.7.1.137" evidence="2"/>